<feature type="compositionally biased region" description="Gly residues" evidence="1">
    <location>
        <begin position="127"/>
        <end position="138"/>
    </location>
</feature>
<feature type="compositionally biased region" description="Basic and acidic residues" evidence="1">
    <location>
        <begin position="434"/>
        <end position="451"/>
    </location>
</feature>
<name>A0A0G4I4M2_9ALVE</name>
<sequence>MGVRPRGLPPSRGASHEKVEKLRQELDKKTKEIEELKLKLTEGFGNERGSPSSGSSGYSPVLQKELKMAERQLKKQMDLPKAKNQESAMLRGGGGGTGDEVVDELTKEIEEKDKEIEELKAAKAASGGEGSGSGGEGGDAVLQKKLEVRENQVKKQMDILKQKTEEIENLKKELEVAKGAGGKEGIKGEELVDKSKKKEIQEEAQNDETGSLDMELKSLFVRCQRPEEDNRMLLTAQGARQTVQHFATDDSRVFRGRPCSQGQLPHPSVTERRKDFRDLEREMAGDSDWSPADVERHFNKLLDDFNNMAKQRDDVITLLNEQHTWIKCTIEEKQKADEHGYAEEMPLQERAQEFLENQAARLQDLYGSGLEDHCQALNLHSIVDTLRVSKQRERERDKERERGGTGKTQKCEGHQHCEAEPLLNQLDSGGYPDSAKDRQTLPSSRREKETTRQVASAVSPAGAPTLPPPSPVSPSEAVEPQAVRRVIEGEKETELRRAPTLLPEKGNDRVEATPREPVGGGFVDLKAASTSSLLSKPKPKGPPTKQVPSIRIDGETRGPASAVGSPNNSGPLTPGPSGKLNSSHTMLAKKKPATANGTRRRGKKFGISDFKFSTEAKSAEKANLDESRRPRPALSSIPCLPVPLPPAPSPVPASLGSPQGDRNGAFPSVPTGKRSIGTNSPPPPLSPQLCRPASLTACADTIGEGGTRAKSQIKPPGSPPPLSLSVSPVSFSQKNPNGLLPLQPAREDSNSSKRQGASKRVEGGDVEGLFVLDGTSSRRVRSPNDAPPPSPPADEGGRSEAVTSRLQSATPPSQSSSHRPAPALLQGRLDLVLGTPPRRDPPRSGAPRLITTSRERPSLRPASAPPPYSSSSSAGLPERSAAGGLEGAALRDKDKRPESATPTLLSVLRRPTDAPSVPQHFRQKEKERRGAPTSWEYCFLTLTTQERNKSRRPDGQVSADHGYPATEEANGRFNTVATEERNPLASISPLHDSLHVPVGLAPSLPAQTGTAHPLQPKVDDPTDSQTATAHLNPKARLPSPCAPFSEDHLVQTAKSLQGQ</sequence>
<feature type="region of interest" description="Disordered" evidence="1">
    <location>
        <begin position="40"/>
        <end position="102"/>
    </location>
</feature>
<feature type="compositionally biased region" description="Basic residues" evidence="1">
    <location>
        <begin position="587"/>
        <end position="604"/>
    </location>
</feature>
<accession>A0A0G4I4M2</accession>
<feature type="compositionally biased region" description="Pro residues" evidence="1">
    <location>
        <begin position="640"/>
        <end position="651"/>
    </location>
</feature>
<feature type="region of interest" description="Disordered" evidence="1">
    <location>
        <begin position="120"/>
        <end position="141"/>
    </location>
</feature>
<feature type="compositionally biased region" description="Basic and acidic residues" evidence="1">
    <location>
        <begin position="612"/>
        <end position="629"/>
    </location>
</feature>
<feature type="compositionally biased region" description="Basic and acidic residues" evidence="1">
    <location>
        <begin position="390"/>
        <end position="419"/>
    </location>
</feature>
<feature type="compositionally biased region" description="Basic and acidic residues" evidence="1">
    <location>
        <begin position="485"/>
        <end position="497"/>
    </location>
</feature>
<feature type="region of interest" description="Disordered" evidence="1">
    <location>
        <begin position="1"/>
        <end position="21"/>
    </location>
</feature>
<proteinExistence type="predicted"/>
<evidence type="ECO:0000256" key="1">
    <source>
        <dbReference type="SAM" id="MobiDB-lite"/>
    </source>
</evidence>
<protein>
    <submittedName>
        <fullName evidence="2">Uncharacterized protein</fullName>
    </submittedName>
</protein>
<feature type="compositionally biased region" description="Polar residues" evidence="1">
    <location>
        <begin position="801"/>
        <end position="818"/>
    </location>
</feature>
<gene>
    <name evidence="2" type="ORF">Cvel_1803</name>
</gene>
<feature type="region of interest" description="Disordered" evidence="1">
    <location>
        <begin position="182"/>
        <end position="211"/>
    </location>
</feature>
<feature type="compositionally biased region" description="Basic and acidic residues" evidence="1">
    <location>
        <begin position="505"/>
        <end position="514"/>
    </location>
</feature>
<evidence type="ECO:0000313" key="2">
    <source>
        <dbReference type="EMBL" id="CEM51869.1"/>
    </source>
</evidence>
<feature type="region of interest" description="Disordered" evidence="1">
    <location>
        <begin position="998"/>
        <end position="1059"/>
    </location>
</feature>
<feature type="region of interest" description="Disordered" evidence="1">
    <location>
        <begin position="946"/>
        <end position="972"/>
    </location>
</feature>
<feature type="region of interest" description="Disordered" evidence="1">
    <location>
        <begin position="388"/>
        <end position="932"/>
    </location>
</feature>
<feature type="compositionally biased region" description="Basic and acidic residues" evidence="1">
    <location>
        <begin position="889"/>
        <end position="898"/>
    </location>
</feature>
<feature type="compositionally biased region" description="Low complexity" evidence="1">
    <location>
        <begin position="723"/>
        <end position="732"/>
    </location>
</feature>
<dbReference type="AlphaFoldDB" id="A0A0G4I4M2"/>
<dbReference type="EMBL" id="CDMZ01005076">
    <property type="protein sequence ID" value="CEM51869.1"/>
    <property type="molecule type" value="Genomic_DNA"/>
</dbReference>
<feature type="compositionally biased region" description="Low complexity" evidence="1">
    <location>
        <begin position="49"/>
        <end position="60"/>
    </location>
</feature>
<dbReference type="VEuPathDB" id="CryptoDB:Cvel_1803"/>
<reference evidence="2" key="1">
    <citation type="submission" date="2014-11" db="EMBL/GenBank/DDBJ databases">
        <authorList>
            <person name="Otto D Thomas"/>
            <person name="Naeem Raeece"/>
        </authorList>
    </citation>
    <scope>NUCLEOTIDE SEQUENCE</scope>
</reference>
<organism evidence="2">
    <name type="scientific">Chromera velia CCMP2878</name>
    <dbReference type="NCBI Taxonomy" id="1169474"/>
    <lineage>
        <taxon>Eukaryota</taxon>
        <taxon>Sar</taxon>
        <taxon>Alveolata</taxon>
        <taxon>Colpodellida</taxon>
        <taxon>Chromeraceae</taxon>
        <taxon>Chromera</taxon>
    </lineage>
</organism>
<feature type="compositionally biased region" description="Basic and acidic residues" evidence="1">
    <location>
        <begin position="184"/>
        <end position="201"/>
    </location>
</feature>
<feature type="compositionally biased region" description="Basic and acidic residues" evidence="1">
    <location>
        <begin position="64"/>
        <end position="84"/>
    </location>
</feature>